<protein>
    <submittedName>
        <fullName evidence="2">Uncharacterized protein</fullName>
    </submittedName>
</protein>
<accession>A0A382P4G8</accession>
<gene>
    <name evidence="2" type="ORF">METZ01_LOCUS321143</name>
</gene>
<evidence type="ECO:0000313" key="2">
    <source>
        <dbReference type="EMBL" id="SVC68289.1"/>
    </source>
</evidence>
<dbReference type="AlphaFoldDB" id="A0A382P4G8"/>
<feature type="non-terminal residue" evidence="2">
    <location>
        <position position="25"/>
    </location>
</feature>
<feature type="transmembrane region" description="Helical" evidence="1">
    <location>
        <begin position="6"/>
        <end position="24"/>
    </location>
</feature>
<reference evidence="2" key="1">
    <citation type="submission" date="2018-05" db="EMBL/GenBank/DDBJ databases">
        <authorList>
            <person name="Lanie J.A."/>
            <person name="Ng W.-L."/>
            <person name="Kazmierczak K.M."/>
            <person name="Andrzejewski T.M."/>
            <person name="Davidsen T.M."/>
            <person name="Wayne K.J."/>
            <person name="Tettelin H."/>
            <person name="Glass J.I."/>
            <person name="Rusch D."/>
            <person name="Podicherti R."/>
            <person name="Tsui H.-C.T."/>
            <person name="Winkler M.E."/>
        </authorList>
    </citation>
    <scope>NUCLEOTIDE SEQUENCE</scope>
</reference>
<keyword evidence="1" id="KW-0812">Transmembrane</keyword>
<name>A0A382P4G8_9ZZZZ</name>
<sequence>MTPVVFVVVMIVLVLMSVVFHMVIT</sequence>
<organism evidence="2">
    <name type="scientific">marine metagenome</name>
    <dbReference type="NCBI Taxonomy" id="408172"/>
    <lineage>
        <taxon>unclassified sequences</taxon>
        <taxon>metagenomes</taxon>
        <taxon>ecological metagenomes</taxon>
    </lineage>
</organism>
<evidence type="ECO:0000256" key="1">
    <source>
        <dbReference type="SAM" id="Phobius"/>
    </source>
</evidence>
<keyword evidence="1" id="KW-0472">Membrane</keyword>
<dbReference type="EMBL" id="UINC01104833">
    <property type="protein sequence ID" value="SVC68289.1"/>
    <property type="molecule type" value="Genomic_DNA"/>
</dbReference>
<proteinExistence type="predicted"/>
<keyword evidence="1" id="KW-1133">Transmembrane helix</keyword>